<name>A0AAD7TR44_9APHY</name>
<evidence type="ECO:0000259" key="8">
    <source>
        <dbReference type="PROSITE" id="PS51503"/>
    </source>
</evidence>
<dbReference type="PANTHER" id="PTHR12297">
    <property type="entry name" value="HYPOXIA-INDUCBILE GENE 1 HIG1 -RELATED"/>
    <property type="match status" value="1"/>
</dbReference>
<keyword evidence="10" id="KW-1185">Reference proteome</keyword>
<evidence type="ECO:0000256" key="3">
    <source>
        <dbReference type="ARBA" id="ARBA00022989"/>
    </source>
</evidence>
<reference evidence="9" key="1">
    <citation type="submission" date="2022-11" db="EMBL/GenBank/DDBJ databases">
        <title>Genome Sequence of Cubamyces cubensis.</title>
        <authorList>
            <person name="Buettner E."/>
        </authorList>
    </citation>
    <scope>NUCLEOTIDE SEQUENCE</scope>
    <source>
        <strain evidence="9">MPL-01</strain>
    </source>
</reference>
<sequence length="359" mass="38373">MSTSPVVDPNVLLDANGMPIETWGGKFERKFKENPFVPVLAGLTTASLVVAAAKLRRRDSTSMNHWLRVRVVMQGLTIVAVVGGSWWYGQMKHQKEAAAAAENERVLERAAFEARLRAAEEADRLEKLEEQVHANAAAAAAHGGGGVSGGGWLGGWFGRGGSGTPPVIQHPAFDLKDQDRFKGRQMPARVWPVLQAGLTEDEVIRAYSMSGQYTCSTTKDTDRSRDEDDLVAVLELILALALELPISIVHEHKDARPPTPSAHQSTKQNAGSAKATSSRSLSKLSLSQKIKYAKSTGLFGAPSSSPAGSAVAFAVPEDAGTKAGTALILPSPDFFAEFKLTPMMLTGDMVWPSADLSPS</sequence>
<dbReference type="PANTHER" id="PTHR12297:SF3">
    <property type="entry name" value="HIG1 DOMAIN FAMILY MEMBER 1A"/>
    <property type="match status" value="1"/>
</dbReference>
<dbReference type="AlphaFoldDB" id="A0AAD7TR44"/>
<dbReference type="Pfam" id="PF04588">
    <property type="entry name" value="HIG_1_N"/>
    <property type="match status" value="1"/>
</dbReference>
<evidence type="ECO:0000256" key="1">
    <source>
        <dbReference type="ARBA" id="ARBA00004325"/>
    </source>
</evidence>
<proteinExistence type="predicted"/>
<gene>
    <name evidence="9" type="ORF">ONZ51_g6904</name>
</gene>
<organism evidence="9 10">
    <name type="scientific">Trametes cubensis</name>
    <dbReference type="NCBI Taxonomy" id="1111947"/>
    <lineage>
        <taxon>Eukaryota</taxon>
        <taxon>Fungi</taxon>
        <taxon>Dikarya</taxon>
        <taxon>Basidiomycota</taxon>
        <taxon>Agaricomycotina</taxon>
        <taxon>Agaricomycetes</taxon>
        <taxon>Polyporales</taxon>
        <taxon>Polyporaceae</taxon>
        <taxon>Trametes</taxon>
    </lineage>
</organism>
<keyword evidence="4" id="KW-0496">Mitochondrion</keyword>
<dbReference type="InterPro" id="IPR050355">
    <property type="entry name" value="RCF1"/>
</dbReference>
<evidence type="ECO:0000256" key="7">
    <source>
        <dbReference type="SAM" id="Phobius"/>
    </source>
</evidence>
<evidence type="ECO:0000313" key="10">
    <source>
        <dbReference type="Proteomes" id="UP001215151"/>
    </source>
</evidence>
<evidence type="ECO:0000256" key="4">
    <source>
        <dbReference type="ARBA" id="ARBA00023128"/>
    </source>
</evidence>
<dbReference type="InterPro" id="IPR007667">
    <property type="entry name" value="Hypoxia_induced_domain"/>
</dbReference>
<accession>A0AAD7TR44</accession>
<dbReference type="Proteomes" id="UP001215151">
    <property type="component" value="Unassembled WGS sequence"/>
</dbReference>
<evidence type="ECO:0000256" key="5">
    <source>
        <dbReference type="ARBA" id="ARBA00023136"/>
    </source>
</evidence>
<dbReference type="EMBL" id="JAPEVG010000174">
    <property type="protein sequence ID" value="KAJ8474891.1"/>
    <property type="molecule type" value="Genomic_DNA"/>
</dbReference>
<dbReference type="Gene3D" id="6.10.140.1320">
    <property type="match status" value="1"/>
</dbReference>
<keyword evidence="5 7" id="KW-0472">Membrane</keyword>
<dbReference type="GO" id="GO:0031966">
    <property type="term" value="C:mitochondrial membrane"/>
    <property type="evidence" value="ECO:0007669"/>
    <property type="project" value="UniProtKB-SubCell"/>
</dbReference>
<evidence type="ECO:0000313" key="9">
    <source>
        <dbReference type="EMBL" id="KAJ8474891.1"/>
    </source>
</evidence>
<dbReference type="PROSITE" id="PS51503">
    <property type="entry name" value="HIG1"/>
    <property type="match status" value="1"/>
</dbReference>
<comment type="caution">
    <text evidence="9">The sequence shown here is derived from an EMBL/GenBank/DDBJ whole genome shotgun (WGS) entry which is preliminary data.</text>
</comment>
<keyword evidence="3 7" id="KW-1133">Transmembrane helix</keyword>
<comment type="subcellular location">
    <subcellularLocation>
        <location evidence="1">Mitochondrion membrane</location>
    </subcellularLocation>
</comment>
<feature type="transmembrane region" description="Helical" evidence="7">
    <location>
        <begin position="36"/>
        <end position="55"/>
    </location>
</feature>
<feature type="transmembrane region" description="Helical" evidence="7">
    <location>
        <begin position="67"/>
        <end position="88"/>
    </location>
</feature>
<protein>
    <recommendedName>
        <fullName evidence="8">HIG1 domain-containing protein</fullName>
    </recommendedName>
</protein>
<evidence type="ECO:0000256" key="2">
    <source>
        <dbReference type="ARBA" id="ARBA00022692"/>
    </source>
</evidence>
<feature type="region of interest" description="Disordered" evidence="6">
    <location>
        <begin position="253"/>
        <end position="280"/>
    </location>
</feature>
<evidence type="ECO:0000256" key="6">
    <source>
        <dbReference type="SAM" id="MobiDB-lite"/>
    </source>
</evidence>
<dbReference type="GO" id="GO:0097250">
    <property type="term" value="P:mitochondrial respirasome assembly"/>
    <property type="evidence" value="ECO:0007669"/>
    <property type="project" value="TreeGrafter"/>
</dbReference>
<keyword evidence="2 7" id="KW-0812">Transmembrane</keyword>
<feature type="domain" description="HIG1" evidence="8">
    <location>
        <begin position="8"/>
        <end position="99"/>
    </location>
</feature>
<feature type="compositionally biased region" description="Polar residues" evidence="6">
    <location>
        <begin position="261"/>
        <end position="271"/>
    </location>
</feature>